<keyword evidence="4" id="KW-1185">Reference proteome</keyword>
<gene>
    <name evidence="3" type="ORF">BMJ33_26440</name>
    <name evidence="2" type="ORF">GHJ91_04685</name>
</gene>
<protein>
    <submittedName>
        <fullName evidence="2">Uncharacterized protein</fullName>
    </submittedName>
</protein>
<dbReference type="EMBL" id="NBUC01000132">
    <property type="protein sequence ID" value="PLT97196.1"/>
    <property type="molecule type" value="Genomic_DNA"/>
</dbReference>
<evidence type="ECO:0000256" key="1">
    <source>
        <dbReference type="SAM" id="MobiDB-lite"/>
    </source>
</evidence>
<sequence>MTTDVLALAEGDEKVGFSPAFFVCASFGGGLTSGARSPDHHNLPTAGGGRRKPK</sequence>
<comment type="caution">
    <text evidence="2">The sequence shown here is derived from an EMBL/GenBank/DDBJ whole genome shotgun (WGS) entry which is preliminary data.</text>
</comment>
<dbReference type="AlphaFoldDB" id="A0A6G1WFJ4"/>
<reference evidence="3 4" key="3">
    <citation type="journal article" date="2018" name="FEMS Microbiol. Ecol.">
        <title>Co-invading symbiotic mutualists of Medicago polymorpha retain high ancestral diversity and contain diverse accessory genomes.</title>
        <authorList>
            <person name="Porter S.S."/>
            <person name="Faber-Hammond J.J."/>
            <person name="Friesen M.L."/>
        </authorList>
    </citation>
    <scope>NUCLEOTIDE SEQUENCE [LARGE SCALE GENOMIC DNA]</scope>
    <source>
        <strain evidence="3 4">Str16</strain>
    </source>
</reference>
<dbReference type="Proteomes" id="UP001190825">
    <property type="component" value="Unassembled WGS sequence"/>
</dbReference>
<reference evidence="2" key="1">
    <citation type="journal article" date="2013" name="Genome Biol.">
        <title>Comparative genomics of the core and accessory genomes of 48 Sinorhizobium strains comprising five genospecies.</title>
        <authorList>
            <person name="Sugawara M."/>
            <person name="Epstein B."/>
            <person name="Badgley B.D."/>
            <person name="Unno T."/>
            <person name="Xu L."/>
            <person name="Reese J."/>
            <person name="Gyaneshwar P."/>
            <person name="Denny R."/>
            <person name="Mudge J."/>
            <person name="Bharti A.K."/>
            <person name="Farmer A.D."/>
            <person name="May G.D."/>
            <person name="Woodward J.E."/>
            <person name="Medigue C."/>
            <person name="Vallenet D."/>
            <person name="Lajus A."/>
            <person name="Rouy Z."/>
            <person name="Martinez-Vaz B."/>
            <person name="Tiffin P."/>
            <person name="Young N.D."/>
            <person name="Sadowsky M.J."/>
        </authorList>
    </citation>
    <scope>NUCLEOTIDE SEQUENCE</scope>
    <source>
        <strain evidence="2">M1</strain>
    </source>
</reference>
<dbReference type="EMBL" id="WISB01000032">
    <property type="protein sequence ID" value="MQW68489.1"/>
    <property type="molecule type" value="Genomic_DNA"/>
</dbReference>
<accession>A0A6G1WFJ4</accession>
<feature type="region of interest" description="Disordered" evidence="1">
    <location>
        <begin position="30"/>
        <end position="54"/>
    </location>
</feature>
<reference evidence="3" key="2">
    <citation type="submission" date="2017-04" db="EMBL/GenBank/DDBJ databases">
        <authorList>
            <person name="Porter S."/>
            <person name="Friesen M.L."/>
            <person name="Faber-Hammond J."/>
        </authorList>
    </citation>
    <scope>NUCLEOTIDE SEQUENCE</scope>
    <source>
        <strain evidence="3">Str16</strain>
    </source>
</reference>
<organism evidence="2">
    <name type="scientific">Sinorhizobium medicae</name>
    <dbReference type="NCBI Taxonomy" id="110321"/>
    <lineage>
        <taxon>Bacteria</taxon>
        <taxon>Pseudomonadati</taxon>
        <taxon>Pseudomonadota</taxon>
        <taxon>Alphaproteobacteria</taxon>
        <taxon>Hyphomicrobiales</taxon>
        <taxon>Rhizobiaceae</taxon>
        <taxon>Sinorhizobium/Ensifer group</taxon>
        <taxon>Sinorhizobium</taxon>
    </lineage>
</organism>
<evidence type="ECO:0000313" key="3">
    <source>
        <dbReference type="EMBL" id="PLT97196.1"/>
    </source>
</evidence>
<name>A0A6G1WFJ4_9HYPH</name>
<evidence type="ECO:0000313" key="4">
    <source>
        <dbReference type="Proteomes" id="UP001190825"/>
    </source>
</evidence>
<evidence type="ECO:0000313" key="2">
    <source>
        <dbReference type="EMBL" id="MQW68489.1"/>
    </source>
</evidence>
<proteinExistence type="predicted"/>